<dbReference type="InterPro" id="IPR002885">
    <property type="entry name" value="PPR_rpt"/>
</dbReference>
<evidence type="ECO:0000313" key="4">
    <source>
        <dbReference type="Proteomes" id="UP001161247"/>
    </source>
</evidence>
<feature type="repeat" description="PPR" evidence="2">
    <location>
        <begin position="70"/>
        <end position="104"/>
    </location>
</feature>
<dbReference type="PROSITE" id="PS51375">
    <property type="entry name" value="PPR"/>
    <property type="match status" value="2"/>
</dbReference>
<proteinExistence type="predicted"/>
<protein>
    <submittedName>
        <fullName evidence="3">OLC1v1032535C1</fullName>
    </submittedName>
</protein>
<dbReference type="GO" id="GO:0009451">
    <property type="term" value="P:RNA modification"/>
    <property type="evidence" value="ECO:0007669"/>
    <property type="project" value="InterPro"/>
</dbReference>
<dbReference type="NCBIfam" id="TIGR00756">
    <property type="entry name" value="PPR"/>
    <property type="match status" value="4"/>
</dbReference>
<feature type="repeat" description="PPR" evidence="2">
    <location>
        <begin position="203"/>
        <end position="237"/>
    </location>
</feature>
<dbReference type="Proteomes" id="UP001161247">
    <property type="component" value="Chromosome 2"/>
</dbReference>
<evidence type="ECO:0000313" key="3">
    <source>
        <dbReference type="EMBL" id="CAI9096392.1"/>
    </source>
</evidence>
<dbReference type="Gene3D" id="1.25.40.10">
    <property type="entry name" value="Tetratricopeptide repeat domain"/>
    <property type="match status" value="2"/>
</dbReference>
<dbReference type="InterPro" id="IPR011990">
    <property type="entry name" value="TPR-like_helical_dom_sf"/>
</dbReference>
<keyword evidence="1" id="KW-0677">Repeat</keyword>
<evidence type="ECO:0000256" key="1">
    <source>
        <dbReference type="ARBA" id="ARBA00022737"/>
    </source>
</evidence>
<accession>A0AAV1CP79</accession>
<dbReference type="GO" id="GO:0003723">
    <property type="term" value="F:RNA binding"/>
    <property type="evidence" value="ECO:0007669"/>
    <property type="project" value="InterPro"/>
</dbReference>
<sequence>MSHLSQLYCSLLKHYCETNKLNEVKKLHCFILKTLDYPETYLLNNLINAYGKLNSLGYARNTFDQIPSPNLFSWNSILSAYSKSGDVSRMRETFNFMPRKDRVSWNLIISGYASHGFCKEALKAYKLMIRDELICLNRITLSTMLILSYDKDWIHLARQIHGQIMKCGFMSCVFVGSSLLDMYAKSGLICDAKEVFHQLPEKNVVVYNTMIMGFLRCGLVDEAAHLFHLMAEKDSISWTSMITGLTQTGLEKDAIHFFREMIMEGLAADQFTFGSILTACGGLVALEEVHLLICTQSVNALGMQSQCLRGWQTKISSPGQQWLWGLAKMVSVRKLFIFTLRCREMGSNKIILHWEV</sequence>
<reference evidence="3" key="1">
    <citation type="submission" date="2023-03" db="EMBL/GenBank/DDBJ databases">
        <authorList>
            <person name="Julca I."/>
        </authorList>
    </citation>
    <scope>NUCLEOTIDE SEQUENCE</scope>
</reference>
<name>A0AAV1CP79_OLDCO</name>
<dbReference type="Pfam" id="PF13041">
    <property type="entry name" value="PPR_2"/>
    <property type="match status" value="1"/>
</dbReference>
<dbReference type="EMBL" id="OX459119">
    <property type="protein sequence ID" value="CAI9096392.1"/>
    <property type="molecule type" value="Genomic_DNA"/>
</dbReference>
<dbReference type="PANTHER" id="PTHR47926:SF347">
    <property type="entry name" value="PENTATRICOPEPTIDE REPEAT-CONTAINING PROTEIN"/>
    <property type="match status" value="1"/>
</dbReference>
<keyword evidence="4" id="KW-1185">Reference proteome</keyword>
<dbReference type="FunFam" id="1.25.40.10:FF:000442">
    <property type="entry name" value="Pentatricopeptide repeat-containing protein At3g49710"/>
    <property type="match status" value="2"/>
</dbReference>
<evidence type="ECO:0000256" key="2">
    <source>
        <dbReference type="PROSITE-ProRule" id="PRU00708"/>
    </source>
</evidence>
<organism evidence="3 4">
    <name type="scientific">Oldenlandia corymbosa var. corymbosa</name>
    <dbReference type="NCBI Taxonomy" id="529605"/>
    <lineage>
        <taxon>Eukaryota</taxon>
        <taxon>Viridiplantae</taxon>
        <taxon>Streptophyta</taxon>
        <taxon>Embryophyta</taxon>
        <taxon>Tracheophyta</taxon>
        <taxon>Spermatophyta</taxon>
        <taxon>Magnoliopsida</taxon>
        <taxon>eudicotyledons</taxon>
        <taxon>Gunneridae</taxon>
        <taxon>Pentapetalae</taxon>
        <taxon>asterids</taxon>
        <taxon>lamiids</taxon>
        <taxon>Gentianales</taxon>
        <taxon>Rubiaceae</taxon>
        <taxon>Rubioideae</taxon>
        <taxon>Spermacoceae</taxon>
        <taxon>Hedyotis-Oldenlandia complex</taxon>
        <taxon>Oldenlandia</taxon>
    </lineage>
</organism>
<dbReference type="InterPro" id="IPR046960">
    <property type="entry name" value="PPR_At4g14850-like_plant"/>
</dbReference>
<dbReference type="PANTHER" id="PTHR47926">
    <property type="entry name" value="PENTATRICOPEPTIDE REPEAT-CONTAINING PROTEIN"/>
    <property type="match status" value="1"/>
</dbReference>
<dbReference type="Pfam" id="PF01535">
    <property type="entry name" value="PPR"/>
    <property type="match status" value="4"/>
</dbReference>
<dbReference type="AlphaFoldDB" id="A0AAV1CP79"/>
<gene>
    <name evidence="3" type="ORF">OLC1_LOCUS7158</name>
</gene>